<keyword evidence="1" id="KW-0812">Transmembrane</keyword>
<dbReference type="Proteomes" id="UP000266234">
    <property type="component" value="Unassembled WGS sequence"/>
</dbReference>
<dbReference type="Pfam" id="PF05705">
    <property type="entry name" value="DUF829"/>
    <property type="match status" value="1"/>
</dbReference>
<comment type="caution">
    <text evidence="1">The sequence shown here is derived from an EMBL/GenBank/DDBJ whole genome shotgun (WGS) entry which is preliminary data.</text>
</comment>
<dbReference type="PANTHER" id="PTHR12265:SF40">
    <property type="entry name" value="DUF829-DOMAIN-CONTAINING PROTEIN"/>
    <property type="match status" value="1"/>
</dbReference>
<dbReference type="OrthoDB" id="77878at2759"/>
<sequence length="293" mass="32616">MSIAAAHSAKTKPLSYMEKLSEEVFFYRPSASASGDSAASRSVSPKLIVVASWTNALDAHIAKYVDKHKQLYPAAQILLVKSYNRTFLNPKVLARVVEPMVPVIRAAVPEPASSTTKPSILIHIFSNGGSSCISALYKEYSISAQGDEDPYLPSHVMIFDSAPGAQRASTTVAFFIVGFSKIQRLILSPLIYVLAFGWQLLRNLGITKDWLVYWGQTHNEADGKKEREIRRTYIYSETDDLILHTDLEAQASQAVEMGFSVQMEKFDGSKHVAHARHDEERYWGAVQKTWGGF</sequence>
<protein>
    <submittedName>
        <fullName evidence="1">Transmembrane 53-b</fullName>
    </submittedName>
</protein>
<evidence type="ECO:0000313" key="2">
    <source>
        <dbReference type="Proteomes" id="UP000266234"/>
    </source>
</evidence>
<keyword evidence="1" id="KW-0472">Membrane</keyword>
<dbReference type="InterPro" id="IPR008547">
    <property type="entry name" value="DUF829_TMEM53"/>
</dbReference>
<organism evidence="1 2">
    <name type="scientific">Fusarium longipes</name>
    <dbReference type="NCBI Taxonomy" id="694270"/>
    <lineage>
        <taxon>Eukaryota</taxon>
        <taxon>Fungi</taxon>
        <taxon>Dikarya</taxon>
        <taxon>Ascomycota</taxon>
        <taxon>Pezizomycotina</taxon>
        <taxon>Sordariomycetes</taxon>
        <taxon>Hypocreomycetidae</taxon>
        <taxon>Hypocreales</taxon>
        <taxon>Nectriaceae</taxon>
        <taxon>Fusarium</taxon>
    </lineage>
</organism>
<dbReference type="EMBL" id="PXOG01000144">
    <property type="protein sequence ID" value="RGP73180.1"/>
    <property type="molecule type" value="Genomic_DNA"/>
</dbReference>
<keyword evidence="2" id="KW-1185">Reference proteome</keyword>
<evidence type="ECO:0000313" key="1">
    <source>
        <dbReference type="EMBL" id="RGP73180.1"/>
    </source>
</evidence>
<gene>
    <name evidence="1" type="ORF">FLONG3_6496</name>
</gene>
<reference evidence="1 2" key="1">
    <citation type="journal article" date="2018" name="PLoS Pathog.">
        <title>Evolution of structural diversity of trichothecenes, a family of toxins produced by plant pathogenic and entomopathogenic fungi.</title>
        <authorList>
            <person name="Proctor R.H."/>
            <person name="McCormick S.P."/>
            <person name="Kim H.S."/>
            <person name="Cardoza R.E."/>
            <person name="Stanley A.M."/>
            <person name="Lindo L."/>
            <person name="Kelly A."/>
            <person name="Brown D.W."/>
            <person name="Lee T."/>
            <person name="Vaughan M.M."/>
            <person name="Alexander N.J."/>
            <person name="Busman M."/>
            <person name="Gutierrez S."/>
        </authorList>
    </citation>
    <scope>NUCLEOTIDE SEQUENCE [LARGE SCALE GENOMIC DNA]</scope>
    <source>
        <strain evidence="1 2">NRRL 20695</strain>
    </source>
</reference>
<dbReference type="AlphaFoldDB" id="A0A395SL51"/>
<accession>A0A395SL51</accession>
<proteinExistence type="predicted"/>
<name>A0A395SL51_9HYPO</name>
<dbReference type="PANTHER" id="PTHR12265">
    <property type="entry name" value="TRANSMEMBRANE PROTEIN 53"/>
    <property type="match status" value="1"/>
</dbReference>